<dbReference type="EMBL" id="JAJADQ010000001">
    <property type="protein sequence ID" value="MCB2375977.1"/>
    <property type="molecule type" value="Genomic_DNA"/>
</dbReference>
<name>A0ABS8A6F6_9BACT</name>
<proteinExistence type="predicted"/>
<dbReference type="RefSeq" id="WP_226181556.1">
    <property type="nucleotide sequence ID" value="NZ_JAJADQ010000001.1"/>
</dbReference>
<dbReference type="Proteomes" id="UP001165297">
    <property type="component" value="Unassembled WGS sequence"/>
</dbReference>
<evidence type="ECO:0000313" key="2">
    <source>
        <dbReference type="Proteomes" id="UP001165297"/>
    </source>
</evidence>
<protein>
    <submittedName>
        <fullName evidence="1">Uncharacterized protein</fullName>
    </submittedName>
</protein>
<reference evidence="1" key="1">
    <citation type="submission" date="2021-10" db="EMBL/GenBank/DDBJ databases">
        <authorList>
            <person name="Dean J.D."/>
            <person name="Kim M.K."/>
            <person name="Newey C.N."/>
            <person name="Stoker T.S."/>
            <person name="Thompson D.W."/>
            <person name="Grose J.H."/>
        </authorList>
    </citation>
    <scope>NUCLEOTIDE SEQUENCE</scope>
    <source>
        <strain evidence="1">BT635</strain>
    </source>
</reference>
<gene>
    <name evidence="1" type="ORF">LGH70_00175</name>
</gene>
<sequence>MSNQAADSNHVVEQIDQEIRKHLWLDFHVLSYNGSDLIIAGGEDLTYNHELEIIFSDVFFVSAFFQGWHSDAKAPVFYLPDNLRELNLRHEIEQEYTLFAFRTEDYRNDVIAAAEAVSYNTDTVFYYERPELKANERIADFVIRNRQ</sequence>
<organism evidence="1 2">
    <name type="scientific">Hymenobacter nitidus</name>
    <dbReference type="NCBI Taxonomy" id="2880929"/>
    <lineage>
        <taxon>Bacteria</taxon>
        <taxon>Pseudomonadati</taxon>
        <taxon>Bacteroidota</taxon>
        <taxon>Cytophagia</taxon>
        <taxon>Cytophagales</taxon>
        <taxon>Hymenobacteraceae</taxon>
        <taxon>Hymenobacter</taxon>
    </lineage>
</organism>
<accession>A0ABS8A6F6</accession>
<evidence type="ECO:0000313" key="1">
    <source>
        <dbReference type="EMBL" id="MCB2375977.1"/>
    </source>
</evidence>
<comment type="caution">
    <text evidence="1">The sequence shown here is derived from an EMBL/GenBank/DDBJ whole genome shotgun (WGS) entry which is preliminary data.</text>
</comment>
<keyword evidence="2" id="KW-1185">Reference proteome</keyword>